<reference evidence="2" key="1">
    <citation type="submission" date="2023-11" db="EMBL/GenBank/DDBJ databases">
        <title>Genome assemblies of two species of porcelain crab, Petrolisthes cinctipes and Petrolisthes manimaculis (Anomura: Porcellanidae).</title>
        <authorList>
            <person name="Angst P."/>
        </authorList>
    </citation>
    <scope>NUCLEOTIDE SEQUENCE</scope>
    <source>
        <strain evidence="2">PB745_02</strain>
        <tissue evidence="2">Gill</tissue>
    </source>
</reference>
<evidence type="ECO:0000256" key="1">
    <source>
        <dbReference type="SAM" id="MobiDB-lite"/>
    </source>
</evidence>
<dbReference type="EMBL" id="JAWZYT010001000">
    <property type="protein sequence ID" value="KAK4316652.1"/>
    <property type="molecule type" value="Genomic_DNA"/>
</dbReference>
<feature type="region of interest" description="Disordered" evidence="1">
    <location>
        <begin position="61"/>
        <end position="85"/>
    </location>
</feature>
<organism evidence="2 3">
    <name type="scientific">Petrolisthes manimaculis</name>
    <dbReference type="NCBI Taxonomy" id="1843537"/>
    <lineage>
        <taxon>Eukaryota</taxon>
        <taxon>Metazoa</taxon>
        <taxon>Ecdysozoa</taxon>
        <taxon>Arthropoda</taxon>
        <taxon>Crustacea</taxon>
        <taxon>Multicrustacea</taxon>
        <taxon>Malacostraca</taxon>
        <taxon>Eumalacostraca</taxon>
        <taxon>Eucarida</taxon>
        <taxon>Decapoda</taxon>
        <taxon>Pleocyemata</taxon>
        <taxon>Anomura</taxon>
        <taxon>Galatheoidea</taxon>
        <taxon>Porcellanidae</taxon>
        <taxon>Petrolisthes</taxon>
    </lineage>
</organism>
<comment type="caution">
    <text evidence="2">The sequence shown here is derived from an EMBL/GenBank/DDBJ whole genome shotgun (WGS) entry which is preliminary data.</text>
</comment>
<proteinExistence type="predicted"/>
<accession>A0AAE1UAP9</accession>
<sequence length="85" mass="9801">MSNPQHFAYLRAIKPLYQHTNVYSETDGFNEAGKDELGNKRKHQKSTESLLTRLAALDSTPLARKIDENEDEERIHQETDGRTDE</sequence>
<feature type="region of interest" description="Disordered" evidence="1">
    <location>
        <begin position="28"/>
        <end position="47"/>
    </location>
</feature>
<keyword evidence="3" id="KW-1185">Reference proteome</keyword>
<dbReference type="Proteomes" id="UP001292094">
    <property type="component" value="Unassembled WGS sequence"/>
</dbReference>
<name>A0AAE1UAP9_9EUCA</name>
<evidence type="ECO:0000313" key="2">
    <source>
        <dbReference type="EMBL" id="KAK4316652.1"/>
    </source>
</evidence>
<dbReference type="AlphaFoldDB" id="A0AAE1UAP9"/>
<evidence type="ECO:0000313" key="3">
    <source>
        <dbReference type="Proteomes" id="UP001292094"/>
    </source>
</evidence>
<gene>
    <name evidence="2" type="ORF">Pmani_012207</name>
</gene>
<protein>
    <submittedName>
        <fullName evidence="2">Uncharacterized protein</fullName>
    </submittedName>
</protein>
<feature type="compositionally biased region" description="Basic and acidic residues" evidence="1">
    <location>
        <begin position="73"/>
        <end position="85"/>
    </location>
</feature>